<keyword evidence="3" id="KW-1185">Reference proteome</keyword>
<name>A0A917L4C7_9PROT</name>
<gene>
    <name evidence="2" type="ORF">GCM10011320_57400</name>
</gene>
<dbReference type="InterPro" id="IPR001584">
    <property type="entry name" value="Integrase_cat-core"/>
</dbReference>
<proteinExistence type="predicted"/>
<dbReference type="SUPFAM" id="SSF53098">
    <property type="entry name" value="Ribonuclease H-like"/>
    <property type="match status" value="1"/>
</dbReference>
<dbReference type="Gene3D" id="3.30.420.10">
    <property type="entry name" value="Ribonuclease H-like superfamily/Ribonuclease H"/>
    <property type="match status" value="1"/>
</dbReference>
<reference evidence="2" key="1">
    <citation type="journal article" date="2014" name="Int. J. Syst. Evol. Microbiol.">
        <title>Complete genome sequence of Corynebacterium casei LMG S-19264T (=DSM 44701T), isolated from a smear-ripened cheese.</title>
        <authorList>
            <consortium name="US DOE Joint Genome Institute (JGI-PGF)"/>
            <person name="Walter F."/>
            <person name="Albersmeier A."/>
            <person name="Kalinowski J."/>
            <person name="Ruckert C."/>
        </authorList>
    </citation>
    <scope>NUCLEOTIDE SEQUENCE</scope>
    <source>
        <strain evidence="2">CGMCC 1.3617</strain>
    </source>
</reference>
<feature type="domain" description="Integrase catalytic" evidence="1">
    <location>
        <begin position="132"/>
        <end position="241"/>
    </location>
</feature>
<dbReference type="NCBIfam" id="NF033516">
    <property type="entry name" value="transpos_IS3"/>
    <property type="match status" value="1"/>
</dbReference>
<dbReference type="PANTHER" id="PTHR46889">
    <property type="entry name" value="TRANSPOSASE INSF FOR INSERTION SEQUENCE IS3B-RELATED"/>
    <property type="match status" value="1"/>
</dbReference>
<dbReference type="PROSITE" id="PS50994">
    <property type="entry name" value="INTEGRASE"/>
    <property type="match status" value="1"/>
</dbReference>
<reference evidence="2" key="2">
    <citation type="submission" date="2020-09" db="EMBL/GenBank/DDBJ databases">
        <authorList>
            <person name="Sun Q."/>
            <person name="Zhou Y."/>
        </authorList>
    </citation>
    <scope>NUCLEOTIDE SEQUENCE</scope>
    <source>
        <strain evidence="2">CGMCC 1.3617</strain>
    </source>
</reference>
<dbReference type="InterPro" id="IPR025948">
    <property type="entry name" value="HTH-like_dom"/>
</dbReference>
<comment type="caution">
    <text evidence="2">The sequence shown here is derived from an EMBL/GenBank/DDBJ whole genome shotgun (WGS) entry which is preliminary data.</text>
</comment>
<accession>A0A917L4C7</accession>
<evidence type="ECO:0000259" key="1">
    <source>
        <dbReference type="PROSITE" id="PS50994"/>
    </source>
</evidence>
<dbReference type="InterPro" id="IPR036397">
    <property type="entry name" value="RNaseH_sf"/>
</dbReference>
<evidence type="ECO:0000313" key="3">
    <source>
        <dbReference type="Proteomes" id="UP000661507"/>
    </source>
</evidence>
<dbReference type="InterPro" id="IPR050900">
    <property type="entry name" value="Transposase_IS3/IS150/IS904"/>
</dbReference>
<protein>
    <recommendedName>
        <fullName evidence="1">Integrase catalytic domain-containing protein</fullName>
    </recommendedName>
</protein>
<dbReference type="AlphaFoldDB" id="A0A917L4C7"/>
<organism evidence="2 3">
    <name type="scientific">Neoroseomonas lacus</name>
    <dbReference type="NCBI Taxonomy" id="287609"/>
    <lineage>
        <taxon>Bacteria</taxon>
        <taxon>Pseudomonadati</taxon>
        <taxon>Pseudomonadota</taxon>
        <taxon>Alphaproteobacteria</taxon>
        <taxon>Acetobacterales</taxon>
        <taxon>Acetobacteraceae</taxon>
        <taxon>Neoroseomonas</taxon>
    </lineage>
</organism>
<dbReference type="PANTHER" id="PTHR46889:SF4">
    <property type="entry name" value="TRANSPOSASE INSO FOR INSERTION SEQUENCE ELEMENT IS911B-RELATED"/>
    <property type="match status" value="1"/>
</dbReference>
<sequence length="241" mass="27012">MIGFIDDHRGVYGLEPQSGSRPICKVLPIAASTYRAQAARRRDPAQLPARARRDAALMPEIERVFEENFRVYGVRKVWRQLKREGQDLARCTVARLMRGMGLQGVIRGKPVRTTISDKTAPCPLDHVNRQFKAPRPNVLWVSDFTYVATWSGLAYVAFVIDAYARWIVGWRVSRTTHTGFVLDALEQALHERRPLHRDGLVHHSEALSEPADSMREESALAFRSVGGPGRSLVAGSHCGTD</sequence>
<dbReference type="GO" id="GO:0015074">
    <property type="term" value="P:DNA integration"/>
    <property type="evidence" value="ECO:0007669"/>
    <property type="project" value="InterPro"/>
</dbReference>
<dbReference type="InterPro" id="IPR048020">
    <property type="entry name" value="Transpos_IS3"/>
</dbReference>
<dbReference type="Proteomes" id="UP000661507">
    <property type="component" value="Unassembled WGS sequence"/>
</dbReference>
<dbReference type="Pfam" id="PF13276">
    <property type="entry name" value="HTH_21"/>
    <property type="match status" value="1"/>
</dbReference>
<dbReference type="GO" id="GO:0003676">
    <property type="term" value="F:nucleic acid binding"/>
    <property type="evidence" value="ECO:0007669"/>
    <property type="project" value="InterPro"/>
</dbReference>
<evidence type="ECO:0000313" key="2">
    <source>
        <dbReference type="EMBL" id="GGJ42287.1"/>
    </source>
</evidence>
<dbReference type="Pfam" id="PF00665">
    <property type="entry name" value="rve"/>
    <property type="match status" value="1"/>
</dbReference>
<dbReference type="InterPro" id="IPR012337">
    <property type="entry name" value="RNaseH-like_sf"/>
</dbReference>
<dbReference type="EMBL" id="BMKW01000022">
    <property type="protein sequence ID" value="GGJ42287.1"/>
    <property type="molecule type" value="Genomic_DNA"/>
</dbReference>